<dbReference type="EMBL" id="JBJKBG010000009">
    <property type="protein sequence ID" value="KAL3722164.1"/>
    <property type="molecule type" value="Genomic_DNA"/>
</dbReference>
<protein>
    <submittedName>
        <fullName evidence="3">Uncharacterized protein</fullName>
    </submittedName>
</protein>
<feature type="chain" id="PRO_5044859650" evidence="2">
    <location>
        <begin position="22"/>
        <end position="97"/>
    </location>
</feature>
<evidence type="ECO:0000313" key="4">
    <source>
        <dbReference type="Proteomes" id="UP001634007"/>
    </source>
</evidence>
<dbReference type="Proteomes" id="UP001634007">
    <property type="component" value="Unassembled WGS sequence"/>
</dbReference>
<keyword evidence="2" id="KW-0732">Signal</keyword>
<organism evidence="3 4">
    <name type="scientific">Eucalyptus globulus</name>
    <name type="common">Tasmanian blue gum</name>
    <dbReference type="NCBI Taxonomy" id="34317"/>
    <lineage>
        <taxon>Eukaryota</taxon>
        <taxon>Viridiplantae</taxon>
        <taxon>Streptophyta</taxon>
        <taxon>Embryophyta</taxon>
        <taxon>Tracheophyta</taxon>
        <taxon>Spermatophyta</taxon>
        <taxon>Magnoliopsida</taxon>
        <taxon>eudicotyledons</taxon>
        <taxon>Gunneridae</taxon>
        <taxon>Pentapetalae</taxon>
        <taxon>rosids</taxon>
        <taxon>malvids</taxon>
        <taxon>Myrtales</taxon>
        <taxon>Myrtaceae</taxon>
        <taxon>Myrtoideae</taxon>
        <taxon>Eucalypteae</taxon>
        <taxon>Eucalyptus</taxon>
    </lineage>
</organism>
<accession>A0ABD3J6F8</accession>
<feature type="signal peptide" evidence="2">
    <location>
        <begin position="1"/>
        <end position="21"/>
    </location>
</feature>
<proteinExistence type="predicted"/>
<evidence type="ECO:0000313" key="3">
    <source>
        <dbReference type="EMBL" id="KAL3722164.1"/>
    </source>
</evidence>
<gene>
    <name evidence="3" type="ORF">ACJRO7_034517</name>
</gene>
<feature type="region of interest" description="Disordered" evidence="1">
    <location>
        <begin position="66"/>
        <end position="97"/>
    </location>
</feature>
<evidence type="ECO:0000256" key="1">
    <source>
        <dbReference type="SAM" id="MobiDB-lite"/>
    </source>
</evidence>
<sequence length="97" mass="10480">MLSRNLSSCILSLSLSLPALAQNKVIFAFGFLLLAFSLKLQSTQPIPNKLLNVHKLLKKETRKTIAEQTTNTDVSTTPAPQLPSAGLAIHLGSSKPR</sequence>
<evidence type="ECO:0000256" key="2">
    <source>
        <dbReference type="SAM" id="SignalP"/>
    </source>
</evidence>
<dbReference type="AlphaFoldDB" id="A0ABD3J6F8"/>
<reference evidence="3 4" key="1">
    <citation type="submission" date="2024-11" db="EMBL/GenBank/DDBJ databases">
        <title>Chromosome-level genome assembly of Eucalyptus globulus Labill. provides insights into its genome evolution.</title>
        <authorList>
            <person name="Li X."/>
        </authorList>
    </citation>
    <scope>NUCLEOTIDE SEQUENCE [LARGE SCALE GENOMIC DNA]</scope>
    <source>
        <strain evidence="3">CL2024</strain>
        <tissue evidence="3">Fresh tender leaves</tissue>
    </source>
</reference>
<comment type="caution">
    <text evidence="3">The sequence shown here is derived from an EMBL/GenBank/DDBJ whole genome shotgun (WGS) entry which is preliminary data.</text>
</comment>
<name>A0ABD3J6F8_EUCGL</name>
<keyword evidence="4" id="KW-1185">Reference proteome</keyword>
<feature type="compositionally biased region" description="Polar residues" evidence="1">
    <location>
        <begin position="66"/>
        <end position="79"/>
    </location>
</feature>